<accession>A0A9P1GIL5</accession>
<comment type="caution">
    <text evidence="2">The sequence shown here is derived from an EMBL/GenBank/DDBJ whole genome shotgun (WGS) entry which is preliminary data.</text>
</comment>
<proteinExistence type="predicted"/>
<name>A0A9P1GIL5_9DINO</name>
<keyword evidence="4" id="KW-1185">Reference proteome</keyword>
<organism evidence="2">
    <name type="scientific">Cladocopium goreaui</name>
    <dbReference type="NCBI Taxonomy" id="2562237"/>
    <lineage>
        <taxon>Eukaryota</taxon>
        <taxon>Sar</taxon>
        <taxon>Alveolata</taxon>
        <taxon>Dinophyceae</taxon>
        <taxon>Suessiales</taxon>
        <taxon>Symbiodiniaceae</taxon>
        <taxon>Cladocopium</taxon>
    </lineage>
</organism>
<reference evidence="3" key="2">
    <citation type="submission" date="2024-04" db="EMBL/GenBank/DDBJ databases">
        <authorList>
            <person name="Chen Y."/>
            <person name="Shah S."/>
            <person name="Dougan E. K."/>
            <person name="Thang M."/>
            <person name="Chan C."/>
        </authorList>
    </citation>
    <scope>NUCLEOTIDE SEQUENCE [LARGE SCALE GENOMIC DNA]</scope>
</reference>
<reference evidence="2" key="1">
    <citation type="submission" date="2022-10" db="EMBL/GenBank/DDBJ databases">
        <authorList>
            <person name="Chen Y."/>
            <person name="Dougan E. K."/>
            <person name="Chan C."/>
            <person name="Rhodes N."/>
            <person name="Thang M."/>
        </authorList>
    </citation>
    <scope>NUCLEOTIDE SEQUENCE</scope>
</reference>
<feature type="region of interest" description="Disordered" evidence="1">
    <location>
        <begin position="1"/>
        <end position="53"/>
    </location>
</feature>
<dbReference type="AlphaFoldDB" id="A0A9P1GIL5"/>
<evidence type="ECO:0000313" key="3">
    <source>
        <dbReference type="EMBL" id="CAL1168671.1"/>
    </source>
</evidence>
<gene>
    <name evidence="2" type="ORF">C1SCF055_LOCUS40133</name>
</gene>
<dbReference type="EMBL" id="CAMXCT020006523">
    <property type="protein sequence ID" value="CAL1168671.1"/>
    <property type="molecule type" value="Genomic_DNA"/>
</dbReference>
<dbReference type="Proteomes" id="UP001152797">
    <property type="component" value="Unassembled WGS sequence"/>
</dbReference>
<evidence type="ECO:0000313" key="2">
    <source>
        <dbReference type="EMBL" id="CAI4015296.1"/>
    </source>
</evidence>
<dbReference type="EMBL" id="CAMXCT030006523">
    <property type="protein sequence ID" value="CAL4802608.1"/>
    <property type="molecule type" value="Genomic_DNA"/>
</dbReference>
<evidence type="ECO:0000256" key="1">
    <source>
        <dbReference type="SAM" id="MobiDB-lite"/>
    </source>
</evidence>
<sequence>MAEPAGPDDPSPPSVDFGGGSDESPPPAEGTGAGGPSHAGPVEREATFQEGVMRPMRVHSALKNSKTFEEFRRNRPFKFLHLYSGPNDPLGKAIKVEAARNRLEVVVLSLDNKLDPTLDLSRPASHQTMMQADRGTRMAVQSAEVYEKQVKACEARKVPPLATLENPPGSEESGSAWDLPELQQKLEVTGGSKVHYNTCAYMIKDKARFKKPGVWAGRLENIRKLSKVCMCPNWVTHVALVGKQLTASAAQYPAALAEAVAVEVVGVWKKTLNLEWWRFKLETKSQEVSDLQKAWLENEDKKSRGETERTPASKRAASMAFKIDNIESDDLPSGSKGTPSKKIKENHNMLAVGGMRNPARSVRRLTQLGDVGRKIARLWDEFMESHPTSIRVAANYGKPDNAFDQELVQLWRDTLKDHLAEIVEKPVVVKENWEFTSPLDAELWQAWGAEAGDPDLCLPDFIRRGSSGDGSADTSERSEDVNTDPAGEFEALKFQRNYQSVRDQTTEATIEIDRYVNNGFAKRVSWDWVKQTLGTIGTVSKMALILKEKEDGSVKRRIILDMRRSFGNSRSKVDERIVLPRLSDVVAMLQDIWKRRGGAKAKRRDTNTDDFEFYLIDLTILEC</sequence>
<dbReference type="EMBL" id="CAMXCT010006523">
    <property type="protein sequence ID" value="CAI4015296.1"/>
    <property type="molecule type" value="Genomic_DNA"/>
</dbReference>
<evidence type="ECO:0000313" key="4">
    <source>
        <dbReference type="Proteomes" id="UP001152797"/>
    </source>
</evidence>
<protein>
    <submittedName>
        <fullName evidence="2">Uncharacterized protein</fullName>
    </submittedName>
</protein>